<dbReference type="SUPFAM" id="SSF46785">
    <property type="entry name" value="Winged helix' DNA-binding domain"/>
    <property type="match status" value="1"/>
</dbReference>
<dbReference type="GO" id="GO:0043803">
    <property type="term" value="F:hydroxyneurosporene-O-methyltransferase activity"/>
    <property type="evidence" value="ECO:0007669"/>
    <property type="project" value="UniProtKB-EC"/>
</dbReference>
<keyword evidence="8" id="KW-1185">Reference proteome</keyword>
<comment type="caution">
    <text evidence="7">The sequence shown here is derived from an EMBL/GenBank/DDBJ whole genome shotgun (WGS) entry which is preliminary data.</text>
</comment>
<dbReference type="Gene3D" id="3.40.50.150">
    <property type="entry name" value="Vaccinia Virus protein VP39"/>
    <property type="match status" value="1"/>
</dbReference>
<feature type="domain" description="O-methyltransferase C-terminal" evidence="5">
    <location>
        <begin position="239"/>
        <end position="413"/>
    </location>
</feature>
<proteinExistence type="predicted"/>
<accession>A0ABR6GUI4</accession>
<evidence type="ECO:0000256" key="2">
    <source>
        <dbReference type="ARBA" id="ARBA00022679"/>
    </source>
</evidence>
<dbReference type="InterPro" id="IPR029063">
    <property type="entry name" value="SAM-dependent_MTases_sf"/>
</dbReference>
<dbReference type="Gene3D" id="1.10.10.10">
    <property type="entry name" value="Winged helix-like DNA-binding domain superfamily/Winged helix DNA-binding domain"/>
    <property type="match status" value="1"/>
</dbReference>
<dbReference type="InterPro" id="IPR001077">
    <property type="entry name" value="COMT_C"/>
</dbReference>
<sequence length="436" mass="47045">MGSVSPPSDIQVPPTHWSDGPLGWRDRLLASPRFRRWAQTFPLTRWVARRRAAGVFDLVAGFVYSQVLLACVQLRLFELLLAEGPQSGAALAARCQLPVMSMERLLRAAVALQLLERRPQDRYGLGPLGAPLARDEGLAAMVEHHTALYRDLAQPLHLLRCASAGAGADDGDGKSATPGRARVSGEAALDPERSGYAGNSRPPDFAGARRPEAPHEGLARYWPYAGTDRPEALAPVQLLAYSELMAASQPLVADQVLQAYSLQDHRRLLDVGGGTGAFACRAAQVAPHLQVQVFDLPGVAALARQRFEQAGLSARCSAEGGDFFQDPLPPGADLVTLLRVVHDHDDARILRLLRAVRQALVPGGTLLLAEPFADTPGAERMGDAYFGMYLLAMGRGEPRSEARLRELLADAGFINVRRLPTALPLQASALLARTPR</sequence>
<dbReference type="PANTHER" id="PTHR43712">
    <property type="entry name" value="PUTATIVE (AFU_ORTHOLOGUE AFUA_4G14580)-RELATED"/>
    <property type="match status" value="1"/>
</dbReference>
<keyword evidence="2 7" id="KW-0808">Transferase</keyword>
<dbReference type="Pfam" id="PF08100">
    <property type="entry name" value="Dimerisation"/>
    <property type="match status" value="1"/>
</dbReference>
<feature type="domain" description="O-methyltransferase dimerisation" evidence="6">
    <location>
        <begin position="57"/>
        <end position="130"/>
    </location>
</feature>
<dbReference type="InterPro" id="IPR036390">
    <property type="entry name" value="WH_DNA-bd_sf"/>
</dbReference>
<dbReference type="SUPFAM" id="SSF53335">
    <property type="entry name" value="S-adenosyl-L-methionine-dependent methyltransferases"/>
    <property type="match status" value="1"/>
</dbReference>
<dbReference type="GO" id="GO:0032259">
    <property type="term" value="P:methylation"/>
    <property type="evidence" value="ECO:0007669"/>
    <property type="project" value="UniProtKB-KW"/>
</dbReference>
<dbReference type="PANTHER" id="PTHR43712:SF2">
    <property type="entry name" value="O-METHYLTRANSFERASE CICE"/>
    <property type="match status" value="1"/>
</dbReference>
<dbReference type="Pfam" id="PF00891">
    <property type="entry name" value="Methyltransf_2"/>
    <property type="match status" value="1"/>
</dbReference>
<evidence type="ECO:0000259" key="5">
    <source>
        <dbReference type="Pfam" id="PF00891"/>
    </source>
</evidence>
<dbReference type="EC" id="2.1.1.210" evidence="7"/>
<evidence type="ECO:0000313" key="7">
    <source>
        <dbReference type="EMBL" id="MBB3195771.1"/>
    </source>
</evidence>
<dbReference type="InterPro" id="IPR036388">
    <property type="entry name" value="WH-like_DNA-bd_sf"/>
</dbReference>
<keyword evidence="1 7" id="KW-0489">Methyltransferase</keyword>
<dbReference type="InterPro" id="IPR016461">
    <property type="entry name" value="COMT-like"/>
</dbReference>
<evidence type="ECO:0000256" key="4">
    <source>
        <dbReference type="SAM" id="MobiDB-lite"/>
    </source>
</evidence>
<evidence type="ECO:0000259" key="6">
    <source>
        <dbReference type="Pfam" id="PF08100"/>
    </source>
</evidence>
<organism evidence="7 8">
    <name type="scientific">Roseateles terrae</name>
    <dbReference type="NCBI Taxonomy" id="431060"/>
    <lineage>
        <taxon>Bacteria</taxon>
        <taxon>Pseudomonadati</taxon>
        <taxon>Pseudomonadota</taxon>
        <taxon>Betaproteobacteria</taxon>
        <taxon>Burkholderiales</taxon>
        <taxon>Sphaerotilaceae</taxon>
        <taxon>Roseateles</taxon>
    </lineage>
</organism>
<dbReference type="InterPro" id="IPR012967">
    <property type="entry name" value="COMT_dimerisation"/>
</dbReference>
<feature type="region of interest" description="Disordered" evidence="4">
    <location>
        <begin position="166"/>
        <end position="211"/>
    </location>
</feature>
<gene>
    <name evidence="7" type="ORF">FHS28_003177</name>
</gene>
<reference evidence="7 8" key="1">
    <citation type="submission" date="2020-08" db="EMBL/GenBank/DDBJ databases">
        <title>Genomic Encyclopedia of Type Strains, Phase III (KMG-III): the genomes of soil and plant-associated and newly described type strains.</title>
        <authorList>
            <person name="Whitman W."/>
        </authorList>
    </citation>
    <scope>NUCLEOTIDE SEQUENCE [LARGE SCALE GENOMIC DNA]</scope>
    <source>
        <strain evidence="7 8">CECT 7247</strain>
    </source>
</reference>
<keyword evidence="3" id="KW-0949">S-adenosyl-L-methionine</keyword>
<protein>
    <submittedName>
        <fullName evidence="7">Demethylspheroidene O-methyltransferase</fullName>
        <ecNumber evidence="7">2.1.1.210</ecNumber>
    </submittedName>
</protein>
<evidence type="ECO:0000256" key="1">
    <source>
        <dbReference type="ARBA" id="ARBA00022603"/>
    </source>
</evidence>
<name>A0ABR6GUI4_9BURK</name>
<dbReference type="CDD" id="cd02440">
    <property type="entry name" value="AdoMet_MTases"/>
    <property type="match status" value="1"/>
</dbReference>
<dbReference type="PROSITE" id="PS51683">
    <property type="entry name" value="SAM_OMT_II"/>
    <property type="match status" value="1"/>
</dbReference>
<dbReference type="RefSeq" id="WP_221193998.1">
    <property type="nucleotide sequence ID" value="NZ_JACHXO010000005.1"/>
</dbReference>
<evidence type="ECO:0000256" key="3">
    <source>
        <dbReference type="ARBA" id="ARBA00022691"/>
    </source>
</evidence>
<dbReference type="EMBL" id="JACHXO010000005">
    <property type="protein sequence ID" value="MBB3195771.1"/>
    <property type="molecule type" value="Genomic_DNA"/>
</dbReference>
<dbReference type="Proteomes" id="UP000574369">
    <property type="component" value="Unassembled WGS sequence"/>
</dbReference>
<evidence type="ECO:0000313" key="8">
    <source>
        <dbReference type="Proteomes" id="UP000574369"/>
    </source>
</evidence>